<sequence length="109" mass="12043">MLCIRVDCGCPQRADYKEECSITKHQVLNILKKVFLNQLEHAINKVWNPEKAKSKDGIMKDDAMPTIGESAGLTEEAPRTARATAADAEVRDAISNDKGDDNDVTNVKQ</sequence>
<organism evidence="2 3">
    <name type="scientific">Choiromyces venosus 120613-1</name>
    <dbReference type="NCBI Taxonomy" id="1336337"/>
    <lineage>
        <taxon>Eukaryota</taxon>
        <taxon>Fungi</taxon>
        <taxon>Dikarya</taxon>
        <taxon>Ascomycota</taxon>
        <taxon>Pezizomycotina</taxon>
        <taxon>Pezizomycetes</taxon>
        <taxon>Pezizales</taxon>
        <taxon>Tuberaceae</taxon>
        <taxon>Choiromyces</taxon>
    </lineage>
</organism>
<name>A0A3N4IX57_9PEZI</name>
<feature type="compositionally biased region" description="Basic and acidic residues" evidence="1">
    <location>
        <begin position="52"/>
        <end position="63"/>
    </location>
</feature>
<feature type="compositionally biased region" description="Basic and acidic residues" evidence="1">
    <location>
        <begin position="88"/>
        <end position="101"/>
    </location>
</feature>
<dbReference type="AlphaFoldDB" id="A0A3N4IX57"/>
<evidence type="ECO:0000256" key="1">
    <source>
        <dbReference type="SAM" id="MobiDB-lite"/>
    </source>
</evidence>
<accession>A0A3N4IX57</accession>
<dbReference type="EMBL" id="ML120642">
    <property type="protein sequence ID" value="RPA88891.1"/>
    <property type="molecule type" value="Genomic_DNA"/>
</dbReference>
<feature type="region of interest" description="Disordered" evidence="1">
    <location>
        <begin position="52"/>
        <end position="109"/>
    </location>
</feature>
<dbReference type="Gene3D" id="3.30.70.2850">
    <property type="match status" value="1"/>
</dbReference>
<gene>
    <name evidence="2" type="ORF">L873DRAFT_1849564</name>
</gene>
<keyword evidence="3" id="KW-1185">Reference proteome</keyword>
<proteinExistence type="predicted"/>
<reference evidence="2 3" key="1">
    <citation type="journal article" date="2018" name="Nat. Ecol. Evol.">
        <title>Pezizomycetes genomes reveal the molecular basis of ectomycorrhizal truffle lifestyle.</title>
        <authorList>
            <person name="Murat C."/>
            <person name="Payen T."/>
            <person name="Noel B."/>
            <person name="Kuo A."/>
            <person name="Morin E."/>
            <person name="Chen J."/>
            <person name="Kohler A."/>
            <person name="Krizsan K."/>
            <person name="Balestrini R."/>
            <person name="Da Silva C."/>
            <person name="Montanini B."/>
            <person name="Hainaut M."/>
            <person name="Levati E."/>
            <person name="Barry K.W."/>
            <person name="Belfiori B."/>
            <person name="Cichocki N."/>
            <person name="Clum A."/>
            <person name="Dockter R.B."/>
            <person name="Fauchery L."/>
            <person name="Guy J."/>
            <person name="Iotti M."/>
            <person name="Le Tacon F."/>
            <person name="Lindquist E.A."/>
            <person name="Lipzen A."/>
            <person name="Malagnac F."/>
            <person name="Mello A."/>
            <person name="Molinier V."/>
            <person name="Miyauchi S."/>
            <person name="Poulain J."/>
            <person name="Riccioni C."/>
            <person name="Rubini A."/>
            <person name="Sitrit Y."/>
            <person name="Splivallo R."/>
            <person name="Traeger S."/>
            <person name="Wang M."/>
            <person name="Zifcakova L."/>
            <person name="Wipf D."/>
            <person name="Zambonelli A."/>
            <person name="Paolocci F."/>
            <person name="Nowrousian M."/>
            <person name="Ottonello S."/>
            <person name="Baldrian P."/>
            <person name="Spatafora J.W."/>
            <person name="Henrissat B."/>
            <person name="Nagy L.G."/>
            <person name="Aury J.M."/>
            <person name="Wincker P."/>
            <person name="Grigoriev I.V."/>
            <person name="Bonfante P."/>
            <person name="Martin F.M."/>
        </authorList>
    </citation>
    <scope>NUCLEOTIDE SEQUENCE [LARGE SCALE GENOMIC DNA]</scope>
    <source>
        <strain evidence="2 3">120613-1</strain>
    </source>
</reference>
<dbReference type="Proteomes" id="UP000276215">
    <property type="component" value="Unassembled WGS sequence"/>
</dbReference>
<protein>
    <submittedName>
        <fullName evidence="2">Uncharacterized protein</fullName>
    </submittedName>
</protein>
<evidence type="ECO:0000313" key="2">
    <source>
        <dbReference type="EMBL" id="RPA88891.1"/>
    </source>
</evidence>
<dbReference type="STRING" id="1336337.A0A3N4IX57"/>
<evidence type="ECO:0000313" key="3">
    <source>
        <dbReference type="Proteomes" id="UP000276215"/>
    </source>
</evidence>